<dbReference type="Pfam" id="PF06276">
    <property type="entry name" value="FhuF"/>
    <property type="match status" value="1"/>
</dbReference>
<dbReference type="PANTHER" id="PTHR34384:SF5">
    <property type="entry name" value="L-2,3-DIAMINOPROPANOATE--CITRATE LIGASE"/>
    <property type="match status" value="1"/>
</dbReference>
<proteinExistence type="inferred from homology"/>
<dbReference type="EMBL" id="BJXB01000001">
    <property type="protein sequence ID" value="GEM44674.1"/>
    <property type="molecule type" value="Genomic_DNA"/>
</dbReference>
<name>A0A511MVS7_DEIC1</name>
<evidence type="ECO:0000259" key="3">
    <source>
        <dbReference type="Pfam" id="PF06276"/>
    </source>
</evidence>
<dbReference type="Pfam" id="PF04183">
    <property type="entry name" value="IucA_IucC"/>
    <property type="match status" value="1"/>
</dbReference>
<comment type="similarity">
    <text evidence="1">Belongs to the IucA/IucC family.</text>
</comment>
<feature type="domain" description="Aerobactin siderophore biosynthesis IucA/IucC N-terminal" evidence="2">
    <location>
        <begin position="141"/>
        <end position="299"/>
    </location>
</feature>
<reference evidence="4 5" key="1">
    <citation type="submission" date="2019-07" db="EMBL/GenBank/DDBJ databases">
        <title>Whole genome shotgun sequence of Deinococcus cellulosilyticus NBRC 106333.</title>
        <authorList>
            <person name="Hosoyama A."/>
            <person name="Uohara A."/>
            <person name="Ohji S."/>
            <person name="Ichikawa N."/>
        </authorList>
    </citation>
    <scope>NUCLEOTIDE SEQUENCE [LARGE SCALE GENOMIC DNA]</scope>
    <source>
        <strain evidence="4 5">NBRC 106333</strain>
    </source>
</reference>
<dbReference type="GO" id="GO:0016881">
    <property type="term" value="F:acid-amino acid ligase activity"/>
    <property type="evidence" value="ECO:0007669"/>
    <property type="project" value="UniProtKB-ARBA"/>
</dbReference>
<dbReference type="AlphaFoldDB" id="A0A511MVS7"/>
<keyword evidence="5" id="KW-1185">Reference proteome</keyword>
<evidence type="ECO:0000313" key="4">
    <source>
        <dbReference type="EMBL" id="GEM44674.1"/>
    </source>
</evidence>
<sequence length="543" mass="61048">MAHRLTPSRADFIGATGQEEVSRKLLTALLRENIGGLDQTPMQHPSLGLCVQHGPHLIPVRPEGLWHPLEARSAEVWNEDIRNWISALDFAGTLDLPGFDLLKEEFEAAQQYSQYRLSQMPQLLAKQTTEQNLLFFDRLAALLDHPIYPLPARLGFGPQDLQMYCPESSKGFLLRWVAVPAQHVFLSSKPPEIFPDFADVGLPDLPEHHLLPVHPHSLDHVESLTPDLQLKVAPLSFLKVHPTLSLRTVVLEDAPELHLKLPLRIRTLGYRNLRTLQPKCFKDGAVMQEVLRELCGPEVLLTDESHYGHAGTQDLGYLLRKYPALPKGSLQVGLASLLAPHPDGGRVIEHLTSSPRMLLRNTVQLLLETHLKLALRHGIVLEAHQQNTTLVLKPDGLHLLLRDNDAPRIHWEHFRSKHPDLAQKLLPFGDPCLPTDSVDALADMFITIILHLCVTSVLRQAAEAGLIDLHTELQGVRHCIERLLDEHQDSPFAGHFRKRLLEDVHFPSKTMLSAGTLFPKADLGVSDINKSYRRQAPNYLRTP</sequence>
<evidence type="ECO:0000313" key="5">
    <source>
        <dbReference type="Proteomes" id="UP000321306"/>
    </source>
</evidence>
<protein>
    <submittedName>
        <fullName evidence="4">Uncharacterized protein</fullName>
    </submittedName>
</protein>
<dbReference type="InterPro" id="IPR007310">
    <property type="entry name" value="Aerobactin_biosyn_IucA/IucC_N"/>
</dbReference>
<comment type="caution">
    <text evidence="4">The sequence shown here is derived from an EMBL/GenBank/DDBJ whole genome shotgun (WGS) entry which is preliminary data.</text>
</comment>
<dbReference type="Gene3D" id="1.10.510.40">
    <property type="match status" value="1"/>
</dbReference>
<dbReference type="InterPro" id="IPR022770">
    <property type="entry name" value="IucA/IucC-like_C"/>
</dbReference>
<dbReference type="OrthoDB" id="2989563at2"/>
<dbReference type="GO" id="GO:0019290">
    <property type="term" value="P:siderophore biosynthetic process"/>
    <property type="evidence" value="ECO:0007669"/>
    <property type="project" value="InterPro"/>
</dbReference>
<evidence type="ECO:0000259" key="2">
    <source>
        <dbReference type="Pfam" id="PF04183"/>
    </source>
</evidence>
<accession>A0A511MVS7</accession>
<dbReference type="InterPro" id="IPR037455">
    <property type="entry name" value="LucA/IucC-like"/>
</dbReference>
<dbReference type="Proteomes" id="UP000321306">
    <property type="component" value="Unassembled WGS sequence"/>
</dbReference>
<organism evidence="4 5">
    <name type="scientific">Deinococcus cellulosilyticus (strain DSM 18568 / NBRC 106333 / KACC 11606 / 5516J-15)</name>
    <dbReference type="NCBI Taxonomy" id="1223518"/>
    <lineage>
        <taxon>Bacteria</taxon>
        <taxon>Thermotogati</taxon>
        <taxon>Deinococcota</taxon>
        <taxon>Deinococci</taxon>
        <taxon>Deinococcales</taxon>
        <taxon>Deinococcaceae</taxon>
        <taxon>Deinococcus</taxon>
    </lineage>
</organism>
<feature type="domain" description="Aerobactin siderophore biosynthesis IucA/IucC-like C-terminal" evidence="3">
    <location>
        <begin position="359"/>
        <end position="512"/>
    </location>
</feature>
<evidence type="ECO:0000256" key="1">
    <source>
        <dbReference type="ARBA" id="ARBA00007832"/>
    </source>
</evidence>
<dbReference type="PANTHER" id="PTHR34384">
    <property type="entry name" value="L-2,3-DIAMINOPROPANOATE--CITRATE LIGASE"/>
    <property type="match status" value="1"/>
</dbReference>
<gene>
    <name evidence="4" type="ORF">DC3_03090</name>
</gene>
<dbReference type="RefSeq" id="WP_146881814.1">
    <property type="nucleotide sequence ID" value="NZ_BJXB01000001.1"/>
</dbReference>